<sequence length="22" mass="2556">MEGRIANVQTSGKYRQRLFTVT</sequence>
<dbReference type="AlphaFoldDB" id="A0A0E9TNW4"/>
<organism evidence="1">
    <name type="scientific">Anguilla anguilla</name>
    <name type="common">European freshwater eel</name>
    <name type="synonym">Muraena anguilla</name>
    <dbReference type="NCBI Taxonomy" id="7936"/>
    <lineage>
        <taxon>Eukaryota</taxon>
        <taxon>Metazoa</taxon>
        <taxon>Chordata</taxon>
        <taxon>Craniata</taxon>
        <taxon>Vertebrata</taxon>
        <taxon>Euteleostomi</taxon>
        <taxon>Actinopterygii</taxon>
        <taxon>Neopterygii</taxon>
        <taxon>Teleostei</taxon>
        <taxon>Anguilliformes</taxon>
        <taxon>Anguillidae</taxon>
        <taxon>Anguilla</taxon>
    </lineage>
</organism>
<proteinExistence type="predicted"/>
<protein>
    <submittedName>
        <fullName evidence="1">Uncharacterized protein</fullName>
    </submittedName>
</protein>
<accession>A0A0E9TNW4</accession>
<name>A0A0E9TNW4_ANGAN</name>
<reference evidence="1" key="2">
    <citation type="journal article" date="2015" name="Fish Shellfish Immunol.">
        <title>Early steps in the European eel (Anguilla anguilla)-Vibrio vulnificus interaction in the gills: Role of the RtxA13 toxin.</title>
        <authorList>
            <person name="Callol A."/>
            <person name="Pajuelo D."/>
            <person name="Ebbesson L."/>
            <person name="Teles M."/>
            <person name="MacKenzie S."/>
            <person name="Amaro C."/>
        </authorList>
    </citation>
    <scope>NUCLEOTIDE SEQUENCE</scope>
</reference>
<evidence type="ECO:0000313" key="1">
    <source>
        <dbReference type="EMBL" id="JAH55384.1"/>
    </source>
</evidence>
<reference evidence="1" key="1">
    <citation type="submission" date="2014-11" db="EMBL/GenBank/DDBJ databases">
        <authorList>
            <person name="Amaro Gonzalez C."/>
        </authorList>
    </citation>
    <scope>NUCLEOTIDE SEQUENCE</scope>
</reference>
<dbReference type="EMBL" id="GBXM01053193">
    <property type="protein sequence ID" value="JAH55384.1"/>
    <property type="molecule type" value="Transcribed_RNA"/>
</dbReference>